<evidence type="ECO:0000259" key="1">
    <source>
        <dbReference type="PROSITE" id="PS51746"/>
    </source>
</evidence>
<organism evidence="2 3">
    <name type="scientific">Nonomuraea glycinis</name>
    <dbReference type="NCBI Taxonomy" id="2047744"/>
    <lineage>
        <taxon>Bacteria</taxon>
        <taxon>Bacillati</taxon>
        <taxon>Actinomycetota</taxon>
        <taxon>Actinomycetes</taxon>
        <taxon>Streptosporangiales</taxon>
        <taxon>Streptosporangiaceae</taxon>
        <taxon>Nonomuraea</taxon>
    </lineage>
</organism>
<dbReference type="Gene3D" id="3.60.40.10">
    <property type="entry name" value="PPM-type phosphatase domain"/>
    <property type="match status" value="1"/>
</dbReference>
<sequence>MGLTWNAASRYIELARQPIEEEIYVGPLLFAIASSKGRPAGDVSTHLVIESLKKYDRWDDNIGPSHLTTVLEHAIHSANESIQRKIEAQPEPAGIGADLVALLWSGTLGVFANIGETQAYVVRQTDSGAAELIWTTEGHAHGMAETASVPESPERIPSFLDGQSEGHVPDLVTLSLCADDRILLCTSGLSAVVPHTLLMEILSGPGGSAEAADRLEALAVEHGGPDNIALVVIEFVDFELHQEEYTFID</sequence>
<dbReference type="SMART" id="SM00332">
    <property type="entry name" value="PP2Cc"/>
    <property type="match status" value="1"/>
</dbReference>
<dbReference type="InterPro" id="IPR001932">
    <property type="entry name" value="PPM-type_phosphatase-like_dom"/>
</dbReference>
<gene>
    <name evidence="2" type="ORF">GCM10012278_33870</name>
</gene>
<proteinExistence type="predicted"/>
<reference evidence="2" key="1">
    <citation type="journal article" date="2014" name="Int. J. Syst. Evol. Microbiol.">
        <title>Complete genome sequence of Corynebacterium casei LMG S-19264T (=DSM 44701T), isolated from a smear-ripened cheese.</title>
        <authorList>
            <consortium name="US DOE Joint Genome Institute (JGI-PGF)"/>
            <person name="Walter F."/>
            <person name="Albersmeier A."/>
            <person name="Kalinowski J."/>
            <person name="Ruckert C."/>
        </authorList>
    </citation>
    <scope>NUCLEOTIDE SEQUENCE</scope>
    <source>
        <strain evidence="2">CGMCC 4.7430</strain>
    </source>
</reference>
<dbReference type="EMBL" id="BMNK01000005">
    <property type="protein sequence ID" value="GGP07169.1"/>
    <property type="molecule type" value="Genomic_DNA"/>
</dbReference>
<dbReference type="SUPFAM" id="SSF81606">
    <property type="entry name" value="PP2C-like"/>
    <property type="match status" value="1"/>
</dbReference>
<dbReference type="RefSeq" id="WP_189139576.1">
    <property type="nucleotide sequence ID" value="NZ_BMNK01000005.1"/>
</dbReference>
<dbReference type="InterPro" id="IPR036457">
    <property type="entry name" value="PPM-type-like_dom_sf"/>
</dbReference>
<evidence type="ECO:0000313" key="3">
    <source>
        <dbReference type="Proteomes" id="UP000660745"/>
    </source>
</evidence>
<dbReference type="PROSITE" id="PS51746">
    <property type="entry name" value="PPM_2"/>
    <property type="match status" value="1"/>
</dbReference>
<name>A0A918A7H6_9ACTN</name>
<reference evidence="2" key="2">
    <citation type="submission" date="2020-09" db="EMBL/GenBank/DDBJ databases">
        <authorList>
            <person name="Sun Q."/>
            <person name="Zhou Y."/>
        </authorList>
    </citation>
    <scope>NUCLEOTIDE SEQUENCE</scope>
    <source>
        <strain evidence="2">CGMCC 4.7430</strain>
    </source>
</reference>
<feature type="domain" description="PPM-type phosphatase" evidence="1">
    <location>
        <begin position="29"/>
        <end position="235"/>
    </location>
</feature>
<keyword evidence="3" id="KW-1185">Reference proteome</keyword>
<dbReference type="Proteomes" id="UP000660745">
    <property type="component" value="Unassembled WGS sequence"/>
</dbReference>
<comment type="caution">
    <text evidence="2">The sequence shown here is derived from an EMBL/GenBank/DDBJ whole genome shotgun (WGS) entry which is preliminary data.</text>
</comment>
<dbReference type="AlphaFoldDB" id="A0A918A7H6"/>
<evidence type="ECO:0000313" key="2">
    <source>
        <dbReference type="EMBL" id="GGP07169.1"/>
    </source>
</evidence>
<dbReference type="SMART" id="SM00331">
    <property type="entry name" value="PP2C_SIG"/>
    <property type="match status" value="1"/>
</dbReference>
<protein>
    <recommendedName>
        <fullName evidence="1">PPM-type phosphatase domain-containing protein</fullName>
    </recommendedName>
</protein>
<accession>A0A918A7H6</accession>